<keyword evidence="1" id="KW-0832">Ubl conjugation</keyword>
<evidence type="ECO:0000313" key="8">
    <source>
        <dbReference type="EMBL" id="CAL8137316.1"/>
    </source>
</evidence>
<keyword evidence="9" id="KW-1185">Reference proteome</keyword>
<feature type="domain" description="BZIP" evidence="7">
    <location>
        <begin position="79"/>
        <end position="150"/>
    </location>
</feature>
<evidence type="ECO:0000256" key="3">
    <source>
        <dbReference type="ARBA" id="ARBA00023125"/>
    </source>
</evidence>
<dbReference type="InterPro" id="IPR052470">
    <property type="entry name" value="ER_Stress-Reg_TF"/>
</dbReference>
<proteinExistence type="predicted"/>
<reference evidence="8 9" key="1">
    <citation type="submission" date="2024-08" db="EMBL/GenBank/DDBJ databases">
        <authorList>
            <person name="Cucini C."/>
            <person name="Frati F."/>
        </authorList>
    </citation>
    <scope>NUCLEOTIDE SEQUENCE [LARGE SCALE GENOMIC DNA]</scope>
</reference>
<evidence type="ECO:0000256" key="4">
    <source>
        <dbReference type="ARBA" id="ARBA00023163"/>
    </source>
</evidence>
<keyword evidence="3" id="KW-0238">DNA-binding</keyword>
<name>A0ABP1RW19_9HEXA</name>
<sequence>MIEAPVRSRKDPLKPIKMEMEDIKIEFVDLCVMPADGVNFLDMDSDDGSPTEMEVCMSSSDSPGETVRPRKRAKLDHLSPEEKAQHRKMMNRISAQSARDRQKALMTQQDVTIKNMATASESLKKQNAMLVSTTETLTSENKTLKEENERLTTLVFELEAKLKAASENQTTQIADASVASTNQDIKLEVELDDVKDCCGSSLEPAVLRTVPLPKGPQDPLQKLSLMLLLSTLYLGIWTHLKSCNSLENSQKKSLMENNSCQSLSSLTQLQKQLLHKWLLRPRPLGMEQRTPG</sequence>
<dbReference type="EMBL" id="CAXLJM020000117">
    <property type="protein sequence ID" value="CAL8137316.1"/>
    <property type="molecule type" value="Genomic_DNA"/>
</dbReference>
<keyword evidence="2" id="KW-0805">Transcription regulation</keyword>
<accession>A0ABP1RW19</accession>
<keyword evidence="5" id="KW-0539">Nucleus</keyword>
<dbReference type="Proteomes" id="UP001642540">
    <property type="component" value="Unassembled WGS sequence"/>
</dbReference>
<keyword evidence="6" id="KW-0175">Coiled coil</keyword>
<feature type="coiled-coil region" evidence="6">
    <location>
        <begin position="134"/>
        <end position="168"/>
    </location>
</feature>
<evidence type="ECO:0000256" key="5">
    <source>
        <dbReference type="ARBA" id="ARBA00023242"/>
    </source>
</evidence>
<dbReference type="PANTHER" id="PTHR46542:SF1">
    <property type="entry name" value="X-BOX BINDING PROTEIN 1"/>
    <property type="match status" value="1"/>
</dbReference>
<dbReference type="InterPro" id="IPR004827">
    <property type="entry name" value="bZIP"/>
</dbReference>
<comment type="caution">
    <text evidence="8">The sequence shown here is derived from an EMBL/GenBank/DDBJ whole genome shotgun (WGS) entry which is preliminary data.</text>
</comment>
<evidence type="ECO:0000256" key="6">
    <source>
        <dbReference type="SAM" id="Coils"/>
    </source>
</evidence>
<evidence type="ECO:0000256" key="2">
    <source>
        <dbReference type="ARBA" id="ARBA00023015"/>
    </source>
</evidence>
<dbReference type="SMART" id="SM00338">
    <property type="entry name" value="BRLZ"/>
    <property type="match status" value="1"/>
</dbReference>
<dbReference type="PANTHER" id="PTHR46542">
    <property type="entry name" value="X-BOX BINDING PROTEIN 1"/>
    <property type="match status" value="1"/>
</dbReference>
<organism evidence="8 9">
    <name type="scientific">Orchesella dallaii</name>
    <dbReference type="NCBI Taxonomy" id="48710"/>
    <lineage>
        <taxon>Eukaryota</taxon>
        <taxon>Metazoa</taxon>
        <taxon>Ecdysozoa</taxon>
        <taxon>Arthropoda</taxon>
        <taxon>Hexapoda</taxon>
        <taxon>Collembola</taxon>
        <taxon>Entomobryomorpha</taxon>
        <taxon>Entomobryoidea</taxon>
        <taxon>Orchesellidae</taxon>
        <taxon>Orchesellinae</taxon>
        <taxon>Orchesella</taxon>
    </lineage>
</organism>
<evidence type="ECO:0000259" key="7">
    <source>
        <dbReference type="SMART" id="SM00338"/>
    </source>
</evidence>
<keyword evidence="4" id="KW-0804">Transcription</keyword>
<protein>
    <recommendedName>
        <fullName evidence="7">BZIP domain-containing protein</fullName>
    </recommendedName>
</protein>
<evidence type="ECO:0000313" key="9">
    <source>
        <dbReference type="Proteomes" id="UP001642540"/>
    </source>
</evidence>
<gene>
    <name evidence="8" type="ORF">ODALV1_LOCUS26863</name>
</gene>
<evidence type="ECO:0000256" key="1">
    <source>
        <dbReference type="ARBA" id="ARBA00022843"/>
    </source>
</evidence>